<evidence type="ECO:0000256" key="1">
    <source>
        <dbReference type="SAM" id="MobiDB-lite"/>
    </source>
</evidence>
<dbReference type="Pfam" id="PF22007">
    <property type="entry name" value="DUF6930"/>
    <property type="match status" value="1"/>
</dbReference>
<feature type="domain" description="DUF7309" evidence="3">
    <location>
        <begin position="168"/>
        <end position="259"/>
    </location>
</feature>
<keyword evidence="5" id="KW-1185">Reference proteome</keyword>
<accession>B4VLN1</accession>
<protein>
    <submittedName>
        <fullName evidence="4">Uncharacterized protein</fullName>
    </submittedName>
</protein>
<dbReference type="HOGENOM" id="CLU_498595_0_0_3"/>
<evidence type="ECO:0000313" key="4">
    <source>
        <dbReference type="EMBL" id="EDX77126.1"/>
    </source>
</evidence>
<name>B4VLN1_9CYAN</name>
<reference evidence="4 5" key="1">
    <citation type="submission" date="2008-07" db="EMBL/GenBank/DDBJ databases">
        <authorList>
            <person name="Tandeau de Marsac N."/>
            <person name="Ferriera S."/>
            <person name="Johnson J."/>
            <person name="Kravitz S."/>
            <person name="Beeson K."/>
            <person name="Sutton G."/>
            <person name="Rogers Y.-H."/>
            <person name="Friedman R."/>
            <person name="Frazier M."/>
            <person name="Venter J.C."/>
        </authorList>
    </citation>
    <scope>NUCLEOTIDE SEQUENCE [LARGE SCALE GENOMIC DNA]</scope>
    <source>
        <strain evidence="4 5">PCC 7420</strain>
    </source>
</reference>
<feature type="region of interest" description="Disordered" evidence="1">
    <location>
        <begin position="365"/>
        <end position="384"/>
    </location>
</feature>
<gene>
    <name evidence="4" type="ORF">MC7420_263</name>
</gene>
<dbReference type="EMBL" id="DS989844">
    <property type="protein sequence ID" value="EDX77126.1"/>
    <property type="molecule type" value="Genomic_DNA"/>
</dbReference>
<dbReference type="STRING" id="118168.MC7420_263"/>
<dbReference type="eggNOG" id="COG3381">
    <property type="taxonomic scope" value="Bacteria"/>
</dbReference>
<sequence>MVFALIAKYPMSALNRNTRRRLKRLPQIPSVWEGDRRSLVTVSDQGDFDAEGNNECILWVDGSEGIVRAMDIVSSEMGPEAIVRTLLRAMEHPQSPARPARPSKIVVRDREVQFLLRGVLQELEIAIDYVPDLPLIDELFRGFEEIALQRQPPLPPKYADLLIGKAYEIWLDAPWDILADHQILSVELNRWDVGEFYVSVMGMLGVEYGILLYRSLDSLQRFRESVVNQESVEAMEQAFLGQDCLFITYQAADEDFEEDEDVDLADLSVEEILPSFGAVHPLEGMRPFLDEEEALLAYMALEALHRFFQGSSRKLAADDFPAMNKRFRIPIPVNTEEEDTESKSIASIKVSTRPEVASELWEMAIDDDMDDEDWDEDEDEDEEELELPLRDDLIPKDSYLSLGMMPWESIALLQEDIDFYQSQDAPPLGEGLPVVLIQTTRPKAKVLIEQIQTAGGLKGIGFNPGEDPLVGDRYDLGILQTGDNHLYLFGEFPEADPTHTANREHWEQRCLKTKGYCGLIIARGLKGASRGNPQPKDMMAFFEARSLSVKELGLGMLQLMPVFEF</sequence>
<dbReference type="AlphaFoldDB" id="B4VLN1"/>
<dbReference type="Proteomes" id="UP000003835">
    <property type="component" value="Unassembled WGS sequence"/>
</dbReference>
<dbReference type="Pfam" id="PF23988">
    <property type="entry name" value="DUF7309"/>
    <property type="match status" value="1"/>
</dbReference>
<organism evidence="4 5">
    <name type="scientific">Coleofasciculus chthonoplastes PCC 7420</name>
    <dbReference type="NCBI Taxonomy" id="118168"/>
    <lineage>
        <taxon>Bacteria</taxon>
        <taxon>Bacillati</taxon>
        <taxon>Cyanobacteriota</taxon>
        <taxon>Cyanophyceae</taxon>
        <taxon>Coleofasciculales</taxon>
        <taxon>Coleofasciculaceae</taxon>
        <taxon>Coleofasciculus</taxon>
    </lineage>
</organism>
<dbReference type="InterPro" id="IPR054216">
    <property type="entry name" value="DUF6930"/>
</dbReference>
<dbReference type="InterPro" id="IPR055733">
    <property type="entry name" value="DUF7309"/>
</dbReference>
<proteinExistence type="predicted"/>
<evidence type="ECO:0000259" key="3">
    <source>
        <dbReference type="Pfam" id="PF23988"/>
    </source>
</evidence>
<feature type="domain" description="DUF6930" evidence="2">
    <location>
        <begin position="19"/>
        <end position="144"/>
    </location>
</feature>
<evidence type="ECO:0000259" key="2">
    <source>
        <dbReference type="Pfam" id="PF22007"/>
    </source>
</evidence>
<evidence type="ECO:0000313" key="5">
    <source>
        <dbReference type="Proteomes" id="UP000003835"/>
    </source>
</evidence>